<dbReference type="GO" id="GO:0009873">
    <property type="term" value="P:ethylene-activated signaling pathway"/>
    <property type="evidence" value="ECO:0007669"/>
    <property type="project" value="UniProtKB-KW"/>
</dbReference>
<dbReference type="PROSITE" id="PS50863">
    <property type="entry name" value="B3"/>
    <property type="match status" value="1"/>
</dbReference>
<keyword evidence="4" id="KW-0805">Transcription regulation</keyword>
<evidence type="ECO:0000256" key="4">
    <source>
        <dbReference type="ARBA" id="ARBA00023015"/>
    </source>
</evidence>
<dbReference type="GO" id="GO:0003700">
    <property type="term" value="F:DNA-binding transcription factor activity"/>
    <property type="evidence" value="ECO:0007669"/>
    <property type="project" value="InterPro"/>
</dbReference>
<feature type="domain" description="TF-B3" evidence="8">
    <location>
        <begin position="184"/>
        <end position="305"/>
    </location>
</feature>
<dbReference type="PROSITE" id="PS51032">
    <property type="entry name" value="AP2_ERF"/>
    <property type="match status" value="1"/>
</dbReference>
<evidence type="ECO:0000256" key="7">
    <source>
        <dbReference type="ARBA" id="ARBA00023242"/>
    </source>
</evidence>
<evidence type="ECO:0000256" key="5">
    <source>
        <dbReference type="ARBA" id="ARBA00023125"/>
    </source>
</evidence>
<proteinExistence type="inferred from homology"/>
<feature type="domain" description="AP2/ERF" evidence="9">
    <location>
        <begin position="54"/>
        <end position="115"/>
    </location>
</feature>
<protein>
    <submittedName>
        <fullName evidence="10">Uncharacterized protein</fullName>
    </submittedName>
</protein>
<dbReference type="SUPFAM" id="SSF54171">
    <property type="entry name" value="DNA-binding domain"/>
    <property type="match status" value="1"/>
</dbReference>
<dbReference type="InterPro" id="IPR016177">
    <property type="entry name" value="DNA-bd_dom_sf"/>
</dbReference>
<dbReference type="InterPro" id="IPR001471">
    <property type="entry name" value="AP2/ERF_dom"/>
</dbReference>
<dbReference type="InterPro" id="IPR003340">
    <property type="entry name" value="B3_DNA-bd"/>
</dbReference>
<evidence type="ECO:0000259" key="8">
    <source>
        <dbReference type="PROSITE" id="PS50863"/>
    </source>
</evidence>
<keyword evidence="11" id="KW-1185">Reference proteome</keyword>
<comment type="subcellular location">
    <subcellularLocation>
        <location evidence="1">Nucleus</location>
    </subcellularLocation>
</comment>
<dbReference type="CDD" id="cd10017">
    <property type="entry name" value="B3_DNA"/>
    <property type="match status" value="1"/>
</dbReference>
<dbReference type="InterPro" id="IPR015300">
    <property type="entry name" value="DNA-bd_pseudobarrel_sf"/>
</dbReference>
<dbReference type="PANTHER" id="PTHR31140">
    <property type="entry name" value="B3 DOMAIN-CONTAINING TRANSCRIPTION FACTOR ABI3"/>
    <property type="match status" value="1"/>
</dbReference>
<dbReference type="AlphaFoldDB" id="A0AAV0L152"/>
<comment type="caution">
    <text evidence="10">The sequence shown here is derived from an EMBL/GenBank/DDBJ whole genome shotgun (WGS) entry which is preliminary data.</text>
</comment>
<gene>
    <name evidence="10" type="ORF">LITE_LOCUS21226</name>
</gene>
<dbReference type="GO" id="GO:0003677">
    <property type="term" value="F:DNA binding"/>
    <property type="evidence" value="ECO:0007669"/>
    <property type="project" value="UniProtKB-KW"/>
</dbReference>
<keyword evidence="6" id="KW-0804">Transcription</keyword>
<keyword evidence="5" id="KW-0238">DNA-binding</keyword>
<dbReference type="SMART" id="SM00380">
    <property type="entry name" value="AP2"/>
    <property type="match status" value="1"/>
</dbReference>
<dbReference type="Gene3D" id="3.30.730.10">
    <property type="entry name" value="AP2/ERF domain"/>
    <property type="match status" value="1"/>
</dbReference>
<dbReference type="FunFam" id="3.30.730.10:FF:000008">
    <property type="entry name" value="AP2 domain-containing protein RAP2.8"/>
    <property type="match status" value="1"/>
</dbReference>
<dbReference type="SMART" id="SM01019">
    <property type="entry name" value="B3"/>
    <property type="match status" value="1"/>
</dbReference>
<evidence type="ECO:0000256" key="3">
    <source>
        <dbReference type="ARBA" id="ARBA00022745"/>
    </source>
</evidence>
<dbReference type="CDD" id="cd00018">
    <property type="entry name" value="AP2"/>
    <property type="match status" value="1"/>
</dbReference>
<evidence type="ECO:0000313" key="10">
    <source>
        <dbReference type="EMBL" id="CAI0427474.1"/>
    </source>
</evidence>
<dbReference type="InterPro" id="IPR036955">
    <property type="entry name" value="AP2/ERF_dom_sf"/>
</dbReference>
<evidence type="ECO:0000256" key="2">
    <source>
        <dbReference type="ARBA" id="ARBA00009089"/>
    </source>
</evidence>
<reference evidence="10" key="1">
    <citation type="submission" date="2022-08" db="EMBL/GenBank/DDBJ databases">
        <authorList>
            <person name="Gutierrez-Valencia J."/>
        </authorList>
    </citation>
    <scope>NUCLEOTIDE SEQUENCE</scope>
</reference>
<dbReference type="EMBL" id="CAMGYJ010000006">
    <property type="protein sequence ID" value="CAI0427474.1"/>
    <property type="molecule type" value="Genomic_DNA"/>
</dbReference>
<dbReference type="PANTHER" id="PTHR31140:SF58">
    <property type="entry name" value="DNA-BINDING PROTEIN RAV1"/>
    <property type="match status" value="1"/>
</dbReference>
<accession>A0AAV0L152</accession>
<dbReference type="SUPFAM" id="SSF101936">
    <property type="entry name" value="DNA-binding pseudobarrel domain"/>
    <property type="match status" value="1"/>
</dbReference>
<dbReference type="InterPro" id="IPR044800">
    <property type="entry name" value="LEC2-like"/>
</dbReference>
<name>A0AAV0L152_9ROSI</name>
<keyword evidence="3" id="KW-0936">Ethylene signaling pathway</keyword>
<dbReference type="Proteomes" id="UP001154282">
    <property type="component" value="Unassembled WGS sequence"/>
</dbReference>
<keyword evidence="7" id="KW-0539">Nucleus</keyword>
<dbReference type="Gene3D" id="2.40.330.10">
    <property type="entry name" value="DNA-binding pseudobarrel domain"/>
    <property type="match status" value="1"/>
</dbReference>
<dbReference type="GO" id="GO:0005634">
    <property type="term" value="C:nucleus"/>
    <property type="evidence" value="ECO:0007669"/>
    <property type="project" value="UniProtKB-SubCell"/>
</dbReference>
<comment type="similarity">
    <text evidence="2">Belongs to the AP2/ERF transcription factor family. RAV subfamily.</text>
</comment>
<evidence type="ECO:0000313" key="11">
    <source>
        <dbReference type="Proteomes" id="UP001154282"/>
    </source>
</evidence>
<organism evidence="10 11">
    <name type="scientific">Linum tenue</name>
    <dbReference type="NCBI Taxonomy" id="586396"/>
    <lineage>
        <taxon>Eukaryota</taxon>
        <taxon>Viridiplantae</taxon>
        <taxon>Streptophyta</taxon>
        <taxon>Embryophyta</taxon>
        <taxon>Tracheophyta</taxon>
        <taxon>Spermatophyta</taxon>
        <taxon>Magnoliopsida</taxon>
        <taxon>eudicotyledons</taxon>
        <taxon>Gunneridae</taxon>
        <taxon>Pentapetalae</taxon>
        <taxon>rosids</taxon>
        <taxon>fabids</taxon>
        <taxon>Malpighiales</taxon>
        <taxon>Linaceae</taxon>
        <taxon>Linum</taxon>
    </lineage>
</organism>
<evidence type="ECO:0000256" key="6">
    <source>
        <dbReference type="ARBA" id="ARBA00023163"/>
    </source>
</evidence>
<evidence type="ECO:0000256" key="1">
    <source>
        <dbReference type="ARBA" id="ARBA00004123"/>
    </source>
</evidence>
<evidence type="ECO:0000259" key="9">
    <source>
        <dbReference type="PROSITE" id="PS51032"/>
    </source>
</evidence>
<dbReference type="Pfam" id="PF02362">
    <property type="entry name" value="B3"/>
    <property type="match status" value="1"/>
</dbReference>
<sequence length="363" mass="40655">MFEEDPRSIISHELSIFDELSDSSSTTRRCLLNPPNSKRARYSTVTNNISTSSKFKGVVPQQNGHWGCQIYAHHKRIWLGTFKTESEAATAYDSAALKLRVGSGGDSSTVRRNFPFNSFTAQEPEFQTHHTLEAILSMIKDGTYQSKFAEFIISRVGTTTELTLDLPPRPRAMSCGDVICKQLFQKELTPSDVSKLNRLVIPKKYAVKYFPRVPDEVAASGNDKVGEEDSNLVLSFYDRSMRTPWKFRYCYWKSSQSFVFTRGWNRFVKDNGLKANDTITFCLCERHGGGEAGTNETFFMIDVSNCKENENPPPGSMVELQLGSGGRSSSSVLCEETDGIKKQARAADHDEKKGIKLFGVTIA</sequence>